<organism evidence="1 2">
    <name type="scientific">Brevibacterium casei</name>
    <dbReference type="NCBI Taxonomy" id="33889"/>
    <lineage>
        <taxon>Bacteria</taxon>
        <taxon>Bacillati</taxon>
        <taxon>Actinomycetota</taxon>
        <taxon>Actinomycetes</taxon>
        <taxon>Micrococcales</taxon>
        <taxon>Brevibacteriaceae</taxon>
        <taxon>Brevibacterium</taxon>
    </lineage>
</organism>
<accession>A0A7T4DID6</accession>
<dbReference type="Gene3D" id="2.40.128.270">
    <property type="match status" value="1"/>
</dbReference>
<gene>
    <name evidence="1" type="ORF">I6H47_10520</name>
</gene>
<dbReference type="Proteomes" id="UP000595374">
    <property type="component" value="Chromosome"/>
</dbReference>
<dbReference type="InterPro" id="IPR038670">
    <property type="entry name" value="HslJ-like_sf"/>
</dbReference>
<proteinExistence type="predicted"/>
<dbReference type="RefSeq" id="WP_198498497.1">
    <property type="nucleotide sequence ID" value="NZ_CP065989.1"/>
</dbReference>
<evidence type="ECO:0000313" key="2">
    <source>
        <dbReference type="Proteomes" id="UP000595374"/>
    </source>
</evidence>
<dbReference type="EMBL" id="CP065989">
    <property type="protein sequence ID" value="QQB13281.1"/>
    <property type="molecule type" value="Genomic_DNA"/>
</dbReference>
<reference evidence="1 2" key="1">
    <citation type="submission" date="2020-12" db="EMBL/GenBank/DDBJ databases">
        <title>FDA dAtabase for Regulatory Grade micrObial Sequences (FDA-ARGOS): Supporting development and validation of Infectious Disease Dx tests.</title>
        <authorList>
            <person name="Sproer C."/>
            <person name="Gronow S."/>
            <person name="Severitt S."/>
            <person name="Schroder I."/>
            <person name="Tallon L."/>
            <person name="Sadzewicz L."/>
            <person name="Zhao X."/>
            <person name="Boylan J."/>
            <person name="Ott S."/>
            <person name="Bowen H."/>
            <person name="Vavikolanu K."/>
            <person name="Mehta A."/>
            <person name="Aluvathingal J."/>
            <person name="Nadendla S."/>
            <person name="Lowell S."/>
            <person name="Myers T."/>
            <person name="Yan Y."/>
            <person name="Sichtig H."/>
        </authorList>
    </citation>
    <scope>NUCLEOTIDE SEQUENCE [LARGE SCALE GENOMIC DNA]</scope>
    <source>
        <strain evidence="1 2">FDAARGOS_990</strain>
    </source>
</reference>
<evidence type="ECO:0000313" key="1">
    <source>
        <dbReference type="EMBL" id="QQB13281.1"/>
    </source>
</evidence>
<protein>
    <submittedName>
        <fullName evidence="1">META domain-containing protein</fullName>
    </submittedName>
</protein>
<name>A0A7T4DID6_9MICO</name>
<dbReference type="AlphaFoldDB" id="A0A7T4DID6"/>
<sequence length="99" mass="10369">MTLDGQWSAGGDSKAFLALAADGTLNGSDGANRIATTWEPDGDSAAVIAPFLTTQMAAPGMKMWLGRVRRVEVDGDVLAVFDQSGTRLGELIRDNGGEK</sequence>